<accession>A0A086A301</accession>
<sequence>MRFALFESIKSKNFFSSTVELPDFLLKYETESKKEFIRKDKQISYTIYSYDYARQIINEEIVLKKDHELLKSNTYTNFMNFNLEDEMCNIFVDYRNNMLVVKK</sequence>
<dbReference type="RefSeq" id="WP_034713933.1">
    <property type="nucleotide sequence ID" value="NZ_JPRH01000008.1"/>
</dbReference>
<organism evidence="1 2">
    <name type="scientific">Chryseobacterium soli</name>
    <dbReference type="NCBI Taxonomy" id="445961"/>
    <lineage>
        <taxon>Bacteria</taxon>
        <taxon>Pseudomonadati</taxon>
        <taxon>Bacteroidota</taxon>
        <taxon>Flavobacteriia</taxon>
        <taxon>Flavobacteriales</taxon>
        <taxon>Weeksellaceae</taxon>
        <taxon>Chryseobacterium group</taxon>
        <taxon>Chryseobacterium</taxon>
    </lineage>
</organism>
<evidence type="ECO:0000313" key="2">
    <source>
        <dbReference type="Proteomes" id="UP000028705"/>
    </source>
</evidence>
<gene>
    <name evidence="1" type="ORF">IW15_18080</name>
</gene>
<keyword evidence="2" id="KW-1185">Reference proteome</keyword>
<dbReference type="AlphaFoldDB" id="A0A086A301"/>
<dbReference type="Proteomes" id="UP000028705">
    <property type="component" value="Unassembled WGS sequence"/>
</dbReference>
<comment type="caution">
    <text evidence="1">The sequence shown here is derived from an EMBL/GenBank/DDBJ whole genome shotgun (WGS) entry which is preliminary data.</text>
</comment>
<proteinExistence type="predicted"/>
<dbReference type="STRING" id="445961.IW15_18080"/>
<reference evidence="1 2" key="1">
    <citation type="submission" date="2014-07" db="EMBL/GenBank/DDBJ databases">
        <title>Genome of Chryseobacterium soli DSM 19298.</title>
        <authorList>
            <person name="Stropko S.J."/>
            <person name="Pipes S.E."/>
            <person name="Newman J."/>
        </authorList>
    </citation>
    <scope>NUCLEOTIDE SEQUENCE [LARGE SCALE GENOMIC DNA]</scope>
    <source>
        <strain evidence="1 2">DSM 19298</strain>
    </source>
</reference>
<name>A0A086A301_9FLAO</name>
<dbReference type="EMBL" id="JPRH01000008">
    <property type="protein sequence ID" value="KFF11065.1"/>
    <property type="molecule type" value="Genomic_DNA"/>
</dbReference>
<dbReference type="OrthoDB" id="9852391at2"/>
<protein>
    <submittedName>
        <fullName evidence="1">Uncharacterized protein</fullName>
    </submittedName>
</protein>
<evidence type="ECO:0000313" key="1">
    <source>
        <dbReference type="EMBL" id="KFF11065.1"/>
    </source>
</evidence>